<proteinExistence type="predicted"/>
<protein>
    <submittedName>
        <fullName evidence="1">Uncharacterized protein</fullName>
    </submittedName>
</protein>
<dbReference type="EMBL" id="BK032679">
    <property type="protein sequence ID" value="DAF54498.1"/>
    <property type="molecule type" value="Genomic_DNA"/>
</dbReference>
<evidence type="ECO:0000313" key="1">
    <source>
        <dbReference type="EMBL" id="DAF54498.1"/>
    </source>
</evidence>
<reference evidence="1" key="1">
    <citation type="journal article" date="2021" name="Proc. Natl. Acad. Sci. U.S.A.">
        <title>A Catalog of Tens of Thousands of Viruses from Human Metagenomes Reveals Hidden Associations with Chronic Diseases.</title>
        <authorList>
            <person name="Tisza M.J."/>
            <person name="Buck C.B."/>
        </authorList>
    </citation>
    <scope>NUCLEOTIDE SEQUENCE</scope>
    <source>
        <strain evidence="1">CtKwY15</strain>
    </source>
</reference>
<name>A0A8S5SV98_9CAUD</name>
<organism evidence="1">
    <name type="scientific">Siphoviridae sp. ctKwY15</name>
    <dbReference type="NCBI Taxonomy" id="2827843"/>
    <lineage>
        <taxon>Viruses</taxon>
        <taxon>Duplodnaviria</taxon>
        <taxon>Heunggongvirae</taxon>
        <taxon>Uroviricota</taxon>
        <taxon>Caudoviricetes</taxon>
    </lineage>
</organism>
<sequence length="32" mass="3811">MGSLFYLFTHNLLFSIKTRIISVTLQIIIIKW</sequence>
<accession>A0A8S5SV98</accession>